<accession>A0A9W9IV91</accession>
<evidence type="ECO:0000313" key="1">
    <source>
        <dbReference type="EMBL" id="KAJ5184654.1"/>
    </source>
</evidence>
<reference evidence="1" key="1">
    <citation type="submission" date="2022-11" db="EMBL/GenBank/DDBJ databases">
        <authorList>
            <person name="Petersen C."/>
        </authorList>
    </citation>
    <scope>NUCLEOTIDE SEQUENCE</scope>
    <source>
        <strain evidence="1">IBT 16849</strain>
    </source>
</reference>
<dbReference type="EMBL" id="JAPQKP010000006">
    <property type="protein sequence ID" value="KAJ5184654.1"/>
    <property type="molecule type" value="Genomic_DNA"/>
</dbReference>
<comment type="caution">
    <text evidence="1">The sequence shown here is derived from an EMBL/GenBank/DDBJ whole genome shotgun (WGS) entry which is preliminary data.</text>
</comment>
<name>A0A9W9IV91_9EURO</name>
<dbReference type="InterPro" id="IPR036291">
    <property type="entry name" value="NAD(P)-bd_dom_sf"/>
</dbReference>
<protein>
    <submittedName>
        <fullName evidence="1">NmrA-like family domain-containing protein 1</fullName>
    </submittedName>
</protein>
<organism evidence="1 2">
    <name type="scientific">Penicillium cf. griseofulvum</name>
    <dbReference type="NCBI Taxonomy" id="2972120"/>
    <lineage>
        <taxon>Eukaryota</taxon>
        <taxon>Fungi</taxon>
        <taxon>Dikarya</taxon>
        <taxon>Ascomycota</taxon>
        <taxon>Pezizomycotina</taxon>
        <taxon>Eurotiomycetes</taxon>
        <taxon>Eurotiomycetidae</taxon>
        <taxon>Eurotiales</taxon>
        <taxon>Aspergillaceae</taxon>
        <taxon>Penicillium</taxon>
    </lineage>
</organism>
<dbReference type="OrthoDB" id="9997102at2759"/>
<reference evidence="1" key="2">
    <citation type="journal article" date="2023" name="IMA Fungus">
        <title>Comparative genomic study of the Penicillium genus elucidates a diverse pangenome and 15 lateral gene transfer events.</title>
        <authorList>
            <person name="Petersen C."/>
            <person name="Sorensen T."/>
            <person name="Nielsen M.R."/>
            <person name="Sondergaard T.E."/>
            <person name="Sorensen J.L."/>
            <person name="Fitzpatrick D.A."/>
            <person name="Frisvad J.C."/>
            <person name="Nielsen K.L."/>
        </authorList>
    </citation>
    <scope>NUCLEOTIDE SEQUENCE</scope>
    <source>
        <strain evidence="1">IBT 16849</strain>
    </source>
</reference>
<dbReference type="Gene3D" id="3.40.50.720">
    <property type="entry name" value="NAD(P)-binding Rossmann-like Domain"/>
    <property type="match status" value="1"/>
</dbReference>
<dbReference type="Proteomes" id="UP001150879">
    <property type="component" value="Unassembled WGS sequence"/>
</dbReference>
<proteinExistence type="predicted"/>
<evidence type="ECO:0000313" key="2">
    <source>
        <dbReference type="Proteomes" id="UP001150879"/>
    </source>
</evidence>
<keyword evidence="2" id="KW-1185">Reference proteome</keyword>
<gene>
    <name evidence="1" type="ORF">N7472_009494</name>
</gene>
<dbReference type="SUPFAM" id="SSF51735">
    <property type="entry name" value="NAD(P)-binding Rossmann-fold domains"/>
    <property type="match status" value="1"/>
</dbReference>
<dbReference type="AlphaFoldDB" id="A0A9W9IV91"/>
<sequence length="116" mass="12988">MESKRIIVVATGKQGGARIRALSSALAFQLYTLTRNASSAAAQRLRSKPNVTVIEGEVSKHIHHIRRHTYPDPFKSGYTSHRRLDSTRCASLHILIGRSWWSSLRVYPDPSPTFCG</sequence>